<evidence type="ECO:0000256" key="3">
    <source>
        <dbReference type="SAM" id="MobiDB-lite"/>
    </source>
</evidence>
<comment type="similarity">
    <text evidence="1 2">Belongs to the DSS1/SEM1 family.</text>
</comment>
<keyword evidence="2" id="KW-0539">Nucleus</keyword>
<dbReference type="AlphaFoldDB" id="A0A9N9FPP3"/>
<evidence type="ECO:0000256" key="1">
    <source>
        <dbReference type="ARBA" id="ARBA00034491"/>
    </source>
</evidence>
<dbReference type="GO" id="GO:0006406">
    <property type="term" value="P:mRNA export from nucleus"/>
    <property type="evidence" value="ECO:0007669"/>
    <property type="project" value="UniProtKB-UniRule"/>
</dbReference>
<organism evidence="4 5">
    <name type="scientific">Ambispora leptoticha</name>
    <dbReference type="NCBI Taxonomy" id="144679"/>
    <lineage>
        <taxon>Eukaryota</taxon>
        <taxon>Fungi</taxon>
        <taxon>Fungi incertae sedis</taxon>
        <taxon>Mucoromycota</taxon>
        <taxon>Glomeromycotina</taxon>
        <taxon>Glomeromycetes</taxon>
        <taxon>Archaeosporales</taxon>
        <taxon>Ambisporaceae</taxon>
        <taxon>Ambispora</taxon>
    </lineage>
</organism>
<proteinExistence type="inferred from homology"/>
<dbReference type="EMBL" id="CAJVPS010001862">
    <property type="protein sequence ID" value="CAG8552612.1"/>
    <property type="molecule type" value="Genomic_DNA"/>
</dbReference>
<feature type="compositionally biased region" description="Acidic residues" evidence="3">
    <location>
        <begin position="44"/>
        <end position="53"/>
    </location>
</feature>
<evidence type="ECO:0000256" key="2">
    <source>
        <dbReference type="RuleBase" id="RU369057"/>
    </source>
</evidence>
<feature type="compositionally biased region" description="Polar residues" evidence="3">
    <location>
        <begin position="1"/>
        <end position="14"/>
    </location>
</feature>
<sequence>MGNTSDNINEQQGVTTERRRRNTETIPQLGALEEDDEFEEFAAEDWNETEDDKETQLWEDNWDDEDVEDDFSTQLRAELTKAQSQPQPMKM</sequence>
<dbReference type="InterPro" id="IPR007834">
    <property type="entry name" value="DSS1_SEM1"/>
</dbReference>
<feature type="region of interest" description="Disordered" evidence="3">
    <location>
        <begin position="44"/>
        <end position="63"/>
    </location>
</feature>
<name>A0A9N9FPP3_9GLOM</name>
<dbReference type="GO" id="GO:0000724">
    <property type="term" value="P:double-strand break repair via homologous recombination"/>
    <property type="evidence" value="ECO:0007669"/>
    <property type="project" value="TreeGrafter"/>
</dbReference>
<dbReference type="Proteomes" id="UP000789508">
    <property type="component" value="Unassembled WGS sequence"/>
</dbReference>
<evidence type="ECO:0000313" key="5">
    <source>
        <dbReference type="Proteomes" id="UP000789508"/>
    </source>
</evidence>
<dbReference type="PANTHER" id="PTHR16771">
    <property type="entry name" value="26 PROTEASOME COMPLEX SUBUNIT DSS1"/>
    <property type="match status" value="1"/>
</dbReference>
<dbReference type="Pfam" id="PF05160">
    <property type="entry name" value="DSS1_SEM1"/>
    <property type="match status" value="1"/>
</dbReference>
<comment type="caution">
    <text evidence="4">The sequence shown here is derived from an EMBL/GenBank/DDBJ whole genome shotgun (WGS) entry which is preliminary data.</text>
</comment>
<reference evidence="4" key="1">
    <citation type="submission" date="2021-06" db="EMBL/GenBank/DDBJ databases">
        <authorList>
            <person name="Kallberg Y."/>
            <person name="Tangrot J."/>
            <person name="Rosling A."/>
        </authorList>
    </citation>
    <scope>NUCLEOTIDE SEQUENCE</scope>
    <source>
        <strain evidence="4">FL130A</strain>
    </source>
</reference>
<dbReference type="PANTHER" id="PTHR16771:SF0">
    <property type="entry name" value="26S PROTEASOME COMPLEX SUBUNIT SEM1"/>
    <property type="match status" value="1"/>
</dbReference>
<comment type="function">
    <text evidence="2">Component of the 26S proteasome, a multiprotein complex involved in the ATP-dependent degradation of ubiquitinated proteins.</text>
</comment>
<dbReference type="GO" id="GO:0008541">
    <property type="term" value="C:proteasome regulatory particle, lid subcomplex"/>
    <property type="evidence" value="ECO:0007669"/>
    <property type="project" value="UniProtKB-UniRule"/>
</dbReference>
<feature type="region of interest" description="Disordered" evidence="3">
    <location>
        <begin position="1"/>
        <end position="37"/>
    </location>
</feature>
<dbReference type="SMART" id="SM01385">
    <property type="entry name" value="DSS1_SEM1"/>
    <property type="match status" value="1"/>
</dbReference>
<keyword evidence="5" id="KW-1185">Reference proteome</keyword>
<dbReference type="CDD" id="cd13768">
    <property type="entry name" value="DSS1_Sem1"/>
    <property type="match status" value="1"/>
</dbReference>
<gene>
    <name evidence="4" type="ORF">ALEPTO_LOCUS5950</name>
</gene>
<dbReference type="GO" id="GO:0005634">
    <property type="term" value="C:nucleus"/>
    <property type="evidence" value="ECO:0007669"/>
    <property type="project" value="UniProtKB-SubCell"/>
</dbReference>
<accession>A0A9N9FPP3</accession>
<protein>
    <recommendedName>
        <fullName evidence="2">26S proteasome complex subunit SEM1</fullName>
    </recommendedName>
</protein>
<dbReference type="GO" id="GO:0043248">
    <property type="term" value="P:proteasome assembly"/>
    <property type="evidence" value="ECO:0007669"/>
    <property type="project" value="UniProtKB-UniRule"/>
</dbReference>
<keyword evidence="2" id="KW-0647">Proteasome</keyword>
<evidence type="ECO:0000313" key="4">
    <source>
        <dbReference type="EMBL" id="CAG8552612.1"/>
    </source>
</evidence>
<comment type="subcellular location">
    <subcellularLocation>
        <location evidence="2">Nucleus</location>
    </subcellularLocation>
</comment>